<feature type="compositionally biased region" description="Low complexity" evidence="1">
    <location>
        <begin position="397"/>
        <end position="411"/>
    </location>
</feature>
<feature type="compositionally biased region" description="Basic and acidic residues" evidence="1">
    <location>
        <begin position="242"/>
        <end position="283"/>
    </location>
</feature>
<feature type="non-terminal residue" evidence="3">
    <location>
        <position position="1"/>
    </location>
</feature>
<dbReference type="SUPFAM" id="SSF88713">
    <property type="entry name" value="Glycoside hydrolase/deacetylase"/>
    <property type="match status" value="1"/>
</dbReference>
<feature type="compositionally biased region" description="Acidic residues" evidence="1">
    <location>
        <begin position="292"/>
        <end position="308"/>
    </location>
</feature>
<dbReference type="SMART" id="SM00494">
    <property type="entry name" value="ChtBD2"/>
    <property type="match status" value="1"/>
</dbReference>
<feature type="compositionally biased region" description="Low complexity" evidence="1">
    <location>
        <begin position="344"/>
        <end position="355"/>
    </location>
</feature>
<feature type="compositionally biased region" description="Pro residues" evidence="1">
    <location>
        <begin position="370"/>
        <end position="388"/>
    </location>
</feature>
<dbReference type="PROSITE" id="PS50940">
    <property type="entry name" value="CHIT_BIND_II"/>
    <property type="match status" value="1"/>
</dbReference>
<dbReference type="GO" id="GO:0008061">
    <property type="term" value="F:chitin binding"/>
    <property type="evidence" value="ECO:0007669"/>
    <property type="project" value="InterPro"/>
</dbReference>
<keyword evidence="4" id="KW-1185">Reference proteome</keyword>
<dbReference type="InterPro" id="IPR036508">
    <property type="entry name" value="Chitin-bd_dom_sf"/>
</dbReference>
<feature type="non-terminal residue" evidence="3">
    <location>
        <position position="942"/>
    </location>
</feature>
<dbReference type="Pfam" id="PF01607">
    <property type="entry name" value="CBM_14"/>
    <property type="match status" value="1"/>
</dbReference>
<dbReference type="PANTHER" id="PTHR45985:SF12">
    <property type="entry name" value="CHITIN DEACETYLASE-LIKE 5, ISOFORM B"/>
    <property type="match status" value="1"/>
</dbReference>
<dbReference type="PANTHER" id="PTHR45985">
    <property type="match status" value="1"/>
</dbReference>
<evidence type="ECO:0000259" key="2">
    <source>
        <dbReference type="PROSITE" id="PS50940"/>
    </source>
</evidence>
<dbReference type="InterPro" id="IPR052740">
    <property type="entry name" value="CE4"/>
</dbReference>
<evidence type="ECO:0000256" key="1">
    <source>
        <dbReference type="SAM" id="MobiDB-lite"/>
    </source>
</evidence>
<evidence type="ECO:0000313" key="3">
    <source>
        <dbReference type="EMBL" id="CAD7649067.1"/>
    </source>
</evidence>
<dbReference type="InterPro" id="IPR002557">
    <property type="entry name" value="Chitin-bd_dom"/>
</dbReference>
<feature type="compositionally biased region" description="Basic and acidic residues" evidence="1">
    <location>
        <begin position="84"/>
        <end position="107"/>
    </location>
</feature>
<accession>A0A7R9LYL1</accession>
<feature type="compositionally biased region" description="Polar residues" evidence="1">
    <location>
        <begin position="508"/>
        <end position="520"/>
    </location>
</feature>
<reference evidence="3" key="1">
    <citation type="submission" date="2020-11" db="EMBL/GenBank/DDBJ databases">
        <authorList>
            <person name="Tran Van P."/>
        </authorList>
    </citation>
    <scope>NUCLEOTIDE SEQUENCE</scope>
</reference>
<dbReference type="InterPro" id="IPR011330">
    <property type="entry name" value="Glyco_hydro/deAcase_b/a-brl"/>
</dbReference>
<name>A0A7R9LYL1_9ACAR</name>
<evidence type="ECO:0000313" key="4">
    <source>
        <dbReference type="Proteomes" id="UP000728032"/>
    </source>
</evidence>
<dbReference type="GO" id="GO:0005975">
    <property type="term" value="P:carbohydrate metabolic process"/>
    <property type="evidence" value="ECO:0007669"/>
    <property type="project" value="InterPro"/>
</dbReference>
<feature type="region of interest" description="Disordered" evidence="1">
    <location>
        <begin position="648"/>
        <end position="674"/>
    </location>
</feature>
<dbReference type="AlphaFoldDB" id="A0A7R9LYL1"/>
<dbReference type="EMBL" id="OC918273">
    <property type="protein sequence ID" value="CAD7649067.1"/>
    <property type="molecule type" value="Genomic_DNA"/>
</dbReference>
<feature type="region of interest" description="Disordered" evidence="1">
    <location>
        <begin position="65"/>
        <end position="456"/>
    </location>
</feature>
<protein>
    <recommendedName>
        <fullName evidence="2">Chitin-binding type-2 domain-containing protein</fullName>
    </recommendedName>
</protein>
<organism evidence="3">
    <name type="scientific">Oppiella nova</name>
    <dbReference type="NCBI Taxonomy" id="334625"/>
    <lineage>
        <taxon>Eukaryota</taxon>
        <taxon>Metazoa</taxon>
        <taxon>Ecdysozoa</taxon>
        <taxon>Arthropoda</taxon>
        <taxon>Chelicerata</taxon>
        <taxon>Arachnida</taxon>
        <taxon>Acari</taxon>
        <taxon>Acariformes</taxon>
        <taxon>Sarcoptiformes</taxon>
        <taxon>Oribatida</taxon>
        <taxon>Brachypylina</taxon>
        <taxon>Oppioidea</taxon>
        <taxon>Oppiidae</taxon>
        <taxon>Oppiella</taxon>
    </lineage>
</organism>
<dbReference type="EMBL" id="CAJPVJ010003448">
    <property type="protein sequence ID" value="CAG2167581.1"/>
    <property type="molecule type" value="Genomic_DNA"/>
</dbReference>
<dbReference type="GO" id="GO:0005576">
    <property type="term" value="C:extracellular region"/>
    <property type="evidence" value="ECO:0007669"/>
    <property type="project" value="InterPro"/>
</dbReference>
<dbReference type="SUPFAM" id="SSF57625">
    <property type="entry name" value="Invertebrate chitin-binding proteins"/>
    <property type="match status" value="1"/>
</dbReference>
<dbReference type="Proteomes" id="UP000728032">
    <property type="component" value="Unassembled WGS sequence"/>
</dbReference>
<dbReference type="OrthoDB" id="504708at2759"/>
<feature type="compositionally biased region" description="Low complexity" evidence="1">
    <location>
        <begin position="158"/>
        <end position="172"/>
    </location>
</feature>
<feature type="compositionally biased region" description="Basic and acidic residues" evidence="1">
    <location>
        <begin position="309"/>
        <end position="335"/>
    </location>
</feature>
<sequence length="942" mass="106894">ISRVKSNEFQCPEKFGHFADSSDCSRYFVCDHGRTLVQQCDDGLLYNTYLKTCDWPRNVQCDRGGKRVNTRRNPDLQKNTNYRQFDDSNHLNGEPNRDNEDLNDDNRAPPNPQALDLKSNFPKWHQNFSPLTDSRPQPRGPTSKPQAPASKPVPNARPLASPPTTTTNTDSPPSERREPNFFEYDDVPDYYEYEEDIRPVPKRNVRKPVQEEDPSVGVDKSKAPSVKRMGWLPGDSDSNEMNDYHWSPDDGVEYSKDKPNIPDEAFIKMKDFRNPEKQLRDDNTPNEGPEPKDDDYDDYYEDDEEPEGEAEHPPSDDDHHHHHHDDDDHHHHHDEEQEEPATEAPNQAQPNSPNNKVVYDDDAEVRTQPKVPPPGARPPPRARVPVPPAGNYLRTKPAVARAPVASPPTTAHNQYNSREPYIRNSPQFARTPAQVDPSRSDPSGFDKEIGPRAAVAHNKPVPKAYIPNTGAYLTKKIKPIIKAKIHYKNNNSPYLKPVLDSDSKRIDSTGSTSSPDANNINDHKRGTLVQSMPRNPVKKKIVIKKFVSNKHKPNKAQGVQTLSSESDSPSIYQVLNDYRQQMPDTILKQKTMAHEFRDSIIDNYMNNDKPNYILNDHDFDGKTLNVKVMGEEGDRDGELVREFDQDFEGHTAKGPSSSERHNGNDRQNSNSDRSSVHMLANNTNVNHVDKKLVDKYPVLNTDAIVKHQREYAVNAITQTPITVTKTPSDNKWYKNVTNNRHKIVITDYRPPPKRTPQTMFGWKQSVVFEPPVTTTTTIRPFIMPTQITTTTAKPRIRIKAAKVSQPAVKPTKPVKPPKAPAPEWYQNIKYDAKQSVRTASYAKADKCSPMYCKLPDCRCGGTDIPGALHVKQTPQIIMLTFDDSVNDLNWDIYDELFNSGRNNPNGCPILATYYVSHEWTDYSQVQTLYAKGHEMASHSVTS</sequence>
<gene>
    <name evidence="3" type="ORF">ONB1V03_LOCUS7081</name>
</gene>
<feature type="compositionally biased region" description="Polar residues" evidence="1">
    <location>
        <begin position="126"/>
        <end position="135"/>
    </location>
</feature>
<dbReference type="Gene3D" id="2.170.140.10">
    <property type="entry name" value="Chitin binding domain"/>
    <property type="match status" value="1"/>
</dbReference>
<feature type="compositionally biased region" description="Acidic residues" evidence="1">
    <location>
        <begin position="183"/>
        <end position="195"/>
    </location>
</feature>
<proteinExistence type="predicted"/>
<feature type="domain" description="Chitin-binding type-2" evidence="2">
    <location>
        <begin position="8"/>
        <end position="63"/>
    </location>
</feature>
<dbReference type="Gene3D" id="3.20.20.370">
    <property type="entry name" value="Glycoside hydrolase/deacetylase"/>
    <property type="match status" value="1"/>
</dbReference>
<feature type="region of interest" description="Disordered" evidence="1">
    <location>
        <begin position="496"/>
        <end position="528"/>
    </location>
</feature>